<dbReference type="GO" id="GO:0009279">
    <property type="term" value="C:cell outer membrane"/>
    <property type="evidence" value="ECO:0007669"/>
    <property type="project" value="UniProtKB-SubCell"/>
</dbReference>
<feature type="chain" id="PRO_5009767662" description="Outer membrane protein beta-barrel domain-containing protein" evidence="7">
    <location>
        <begin position="25"/>
        <end position="295"/>
    </location>
</feature>
<evidence type="ECO:0000256" key="5">
    <source>
        <dbReference type="ARBA" id="ARBA00038306"/>
    </source>
</evidence>
<name>A0A0F4VM28_9HYPH</name>
<dbReference type="PANTHER" id="PTHR34001">
    <property type="entry name" value="BLL7405 PROTEIN"/>
    <property type="match status" value="1"/>
</dbReference>
<accession>A0A0F4VM28</accession>
<feature type="compositionally biased region" description="Basic and acidic residues" evidence="6">
    <location>
        <begin position="55"/>
        <end position="77"/>
    </location>
</feature>
<dbReference type="SUPFAM" id="SSF56925">
    <property type="entry name" value="OMPA-like"/>
    <property type="match status" value="1"/>
</dbReference>
<evidence type="ECO:0000256" key="4">
    <source>
        <dbReference type="ARBA" id="ARBA00023237"/>
    </source>
</evidence>
<dbReference type="Gene3D" id="2.40.160.20">
    <property type="match status" value="1"/>
</dbReference>
<keyword evidence="2 7" id="KW-0732">Signal</keyword>
<evidence type="ECO:0000256" key="6">
    <source>
        <dbReference type="SAM" id="MobiDB-lite"/>
    </source>
</evidence>
<evidence type="ECO:0000313" key="9">
    <source>
        <dbReference type="EMBL" id="KJZ82568.1"/>
    </source>
</evidence>
<dbReference type="EMBL" id="JMTK01000001">
    <property type="protein sequence ID" value="KJZ82568.1"/>
    <property type="molecule type" value="Genomic_DNA"/>
</dbReference>
<evidence type="ECO:0000259" key="8">
    <source>
        <dbReference type="Pfam" id="PF13505"/>
    </source>
</evidence>
<comment type="similarity">
    <text evidence="5">Belongs to the Omp25/RopB family.</text>
</comment>
<feature type="region of interest" description="Disordered" evidence="6">
    <location>
        <begin position="50"/>
        <end position="77"/>
    </location>
</feature>
<keyword evidence="3" id="KW-0472">Membrane</keyword>
<keyword evidence="4" id="KW-0998">Cell outer membrane</keyword>
<keyword evidence="10" id="KW-1185">Reference proteome</keyword>
<dbReference type="PANTHER" id="PTHR34001:SF3">
    <property type="entry name" value="BLL7405 PROTEIN"/>
    <property type="match status" value="1"/>
</dbReference>
<feature type="domain" description="Outer membrane protein beta-barrel" evidence="8">
    <location>
        <begin position="95"/>
        <end position="290"/>
    </location>
</feature>
<dbReference type="PATRIC" id="fig|556287.9.peg.185"/>
<dbReference type="InterPro" id="IPR027385">
    <property type="entry name" value="Beta-barrel_OMP"/>
</dbReference>
<dbReference type="AlphaFoldDB" id="A0A0F4VM28"/>
<dbReference type="RefSeq" id="WP_052691135.1">
    <property type="nucleotide sequence ID" value="NZ_JMTK01000001.1"/>
</dbReference>
<feature type="signal peptide" evidence="7">
    <location>
        <begin position="1"/>
        <end position="24"/>
    </location>
</feature>
<gene>
    <name evidence="9" type="ORF">DJ66_0176</name>
</gene>
<protein>
    <recommendedName>
        <fullName evidence="8">Outer membrane protein beta-barrel domain-containing protein</fullName>
    </recommendedName>
</protein>
<comment type="subcellular location">
    <subcellularLocation>
        <location evidence="1">Cell outer membrane</location>
    </subcellularLocation>
</comment>
<organism evidence="9 10">
    <name type="scientific">Candidatus Liberibacter solanacearum</name>
    <dbReference type="NCBI Taxonomy" id="556287"/>
    <lineage>
        <taxon>Bacteria</taxon>
        <taxon>Pseudomonadati</taxon>
        <taxon>Pseudomonadota</taxon>
        <taxon>Alphaproteobacteria</taxon>
        <taxon>Hyphomicrobiales</taxon>
        <taxon>Rhizobiaceae</taxon>
        <taxon>Liberibacter</taxon>
    </lineage>
</organism>
<evidence type="ECO:0000313" key="10">
    <source>
        <dbReference type="Proteomes" id="UP000033731"/>
    </source>
</evidence>
<sequence>MRYNGYNMFCFVFSLAMLPNYSYALVKNINVPTNKSGNYYRGKSAKTSNIVSRSSDNDKKSIVNKNSDNDKDSNEKNFDNRYNNIEYFDDEYGIWEGIHVGINFSSQHYNQAFYYEPYNKAKSSFNKYKVGIDAGYDLHIEDFVYGLRFSSNFSKGLEANAQLSSDQALFHRMKAGYSIYGDALFRAGYSVDSVLVYGLGGLGGTYIGNSTLQKIDKKDSENHATKFSGYGFGIVLGVGIDYMIWDNISMTTSYRYAPHSIRFNNISKDTSETIKEINGTSNAHIISLGLSMHLV</sequence>
<comment type="caution">
    <text evidence="9">The sequence shown here is derived from an EMBL/GenBank/DDBJ whole genome shotgun (WGS) entry which is preliminary data.</text>
</comment>
<evidence type="ECO:0000256" key="3">
    <source>
        <dbReference type="ARBA" id="ARBA00023136"/>
    </source>
</evidence>
<dbReference type="Proteomes" id="UP000033731">
    <property type="component" value="Unassembled WGS sequence"/>
</dbReference>
<evidence type="ECO:0000256" key="2">
    <source>
        <dbReference type="ARBA" id="ARBA00022729"/>
    </source>
</evidence>
<reference evidence="9 10" key="1">
    <citation type="journal article" date="2015" name="Phytopathology">
        <title>Genomes of Candidatus Liberibacter solanacearum haplotype A from New Zealand and the USA suggest significant genome plasticity in the species.</title>
        <authorList>
            <person name="Thompson S.M."/>
            <person name="Johnson C.P."/>
            <person name="Lu A.Y."/>
            <person name="Frampton R.A."/>
            <person name="Sullivan K.L."/>
            <person name="Fiers M.W."/>
            <person name="Crowhurst R.N."/>
            <person name="Pitman A.R."/>
            <person name="Scott I."/>
            <person name="Gudmestad N.C."/>
            <person name="Smith G.R."/>
        </authorList>
    </citation>
    <scope>NUCLEOTIDE SEQUENCE [LARGE SCALE GENOMIC DNA]</scope>
    <source>
        <strain evidence="9 10">LsoNZ1</strain>
    </source>
</reference>
<dbReference type="Pfam" id="PF13505">
    <property type="entry name" value="OMP_b-brl"/>
    <property type="match status" value="1"/>
</dbReference>
<dbReference type="InterPro" id="IPR051692">
    <property type="entry name" value="OMP-like"/>
</dbReference>
<evidence type="ECO:0000256" key="7">
    <source>
        <dbReference type="SAM" id="SignalP"/>
    </source>
</evidence>
<proteinExistence type="inferred from homology"/>
<dbReference type="InterPro" id="IPR011250">
    <property type="entry name" value="OMP/PagP_B-barrel"/>
</dbReference>
<evidence type="ECO:0000256" key="1">
    <source>
        <dbReference type="ARBA" id="ARBA00004442"/>
    </source>
</evidence>